<name>A0A6M6JE63_9PSEU</name>
<feature type="signal peptide" evidence="2">
    <location>
        <begin position="1"/>
        <end position="25"/>
    </location>
</feature>
<evidence type="ECO:0000313" key="3">
    <source>
        <dbReference type="EMBL" id="QJY45345.1"/>
    </source>
</evidence>
<comment type="similarity">
    <text evidence="1">Belongs to the Cu-Zn superoxide dismutase family.</text>
</comment>
<reference evidence="3 4" key="1">
    <citation type="submission" date="2020-05" db="EMBL/GenBank/DDBJ databases">
        <authorList>
            <person name="Mo P."/>
        </authorList>
    </citation>
    <scope>NUCLEOTIDE SEQUENCE [LARGE SCALE GENOMIC DNA]</scope>
    <source>
        <strain evidence="3 4">Gen01</strain>
    </source>
</reference>
<dbReference type="InterPro" id="IPR036423">
    <property type="entry name" value="SOD-like_Cu/Zn_dom_sf"/>
</dbReference>
<evidence type="ECO:0000256" key="1">
    <source>
        <dbReference type="ARBA" id="ARBA00010457"/>
    </source>
</evidence>
<protein>
    <submittedName>
        <fullName evidence="3">Superoxide dismutase</fullName>
    </submittedName>
</protein>
<gene>
    <name evidence="3" type="ORF">HOP40_05510</name>
</gene>
<feature type="chain" id="PRO_5027008049" evidence="2">
    <location>
        <begin position="26"/>
        <end position="194"/>
    </location>
</feature>
<dbReference type="AlphaFoldDB" id="A0A6M6JE63"/>
<keyword evidence="2" id="KW-0732">Signal</keyword>
<dbReference type="GO" id="GO:0006801">
    <property type="term" value="P:superoxide metabolic process"/>
    <property type="evidence" value="ECO:0007669"/>
    <property type="project" value="InterPro"/>
</dbReference>
<accession>A0A6M6JE63</accession>
<evidence type="ECO:0000256" key="2">
    <source>
        <dbReference type="SAM" id="SignalP"/>
    </source>
</evidence>
<proteinExistence type="inferred from homology"/>
<dbReference type="Proteomes" id="UP000505377">
    <property type="component" value="Chromosome"/>
</dbReference>
<dbReference type="KEGG" id="pbro:HOP40_05510"/>
<dbReference type="EMBL" id="CP053564">
    <property type="protein sequence ID" value="QJY45345.1"/>
    <property type="molecule type" value="Genomic_DNA"/>
</dbReference>
<dbReference type="PROSITE" id="PS51257">
    <property type="entry name" value="PROKAR_LIPOPROTEIN"/>
    <property type="match status" value="1"/>
</dbReference>
<organism evidence="3 4">
    <name type="scientific">Pseudonocardia broussonetiae</name>
    <dbReference type="NCBI Taxonomy" id="2736640"/>
    <lineage>
        <taxon>Bacteria</taxon>
        <taxon>Bacillati</taxon>
        <taxon>Actinomycetota</taxon>
        <taxon>Actinomycetes</taxon>
        <taxon>Pseudonocardiales</taxon>
        <taxon>Pseudonocardiaceae</taxon>
        <taxon>Pseudonocardia</taxon>
    </lineage>
</organism>
<keyword evidence="4" id="KW-1185">Reference proteome</keyword>
<sequence length="194" mass="19678">MRSSRLVGPVLIGVLALGGCSGALAAAPSTTPTTTPSRDVQVSATFGTGGGTATTYDPELVPVGARGAVSSSTGDDGTTVTLAVRGLEPDRRYGAHAHTQPCGPTGDLAGPHFQYEVDPVQPSVDPAYANPQNEIWLDLTTDGSGAGSATTEVQWSFPRDRRAQSVIVHAMPTATDPGEAGTAGARAACISVDF</sequence>
<dbReference type="RefSeq" id="WP_172155276.1">
    <property type="nucleotide sequence ID" value="NZ_CP053564.1"/>
</dbReference>
<evidence type="ECO:0000313" key="4">
    <source>
        <dbReference type="Proteomes" id="UP000505377"/>
    </source>
</evidence>
<dbReference type="SUPFAM" id="SSF49329">
    <property type="entry name" value="Cu,Zn superoxide dismutase-like"/>
    <property type="match status" value="1"/>
</dbReference>
<dbReference type="Gene3D" id="2.60.40.200">
    <property type="entry name" value="Superoxide dismutase, copper/zinc binding domain"/>
    <property type="match status" value="1"/>
</dbReference>
<dbReference type="GO" id="GO:0046872">
    <property type="term" value="F:metal ion binding"/>
    <property type="evidence" value="ECO:0007669"/>
    <property type="project" value="InterPro"/>
</dbReference>